<evidence type="ECO:0000256" key="11">
    <source>
        <dbReference type="ARBA" id="ARBA00024803"/>
    </source>
</evidence>
<evidence type="ECO:0000256" key="2">
    <source>
        <dbReference type="ARBA" id="ARBA00009082"/>
    </source>
</evidence>
<evidence type="ECO:0000256" key="6">
    <source>
        <dbReference type="ARBA" id="ARBA00022989"/>
    </source>
</evidence>
<evidence type="ECO:0000256" key="1">
    <source>
        <dbReference type="ARBA" id="ARBA00004272"/>
    </source>
</evidence>
<dbReference type="GO" id="GO:0032880">
    <property type="term" value="P:regulation of protein localization"/>
    <property type="evidence" value="ECO:0000318"/>
    <property type="project" value="GO_Central"/>
</dbReference>
<dbReference type="RefSeq" id="XP_001325322.1">
    <property type="nucleotide sequence ID" value="XM_001325287.1"/>
</dbReference>
<evidence type="ECO:0000313" key="13">
    <source>
        <dbReference type="EMBL" id="EAY13099.1"/>
    </source>
</evidence>
<feature type="transmembrane region" description="Helical" evidence="12">
    <location>
        <begin position="249"/>
        <end position="274"/>
    </location>
</feature>
<keyword evidence="5 12" id="KW-0812">Transmembrane</keyword>
<dbReference type="AlphaFoldDB" id="A2E2S1"/>
<dbReference type="KEGG" id="tva:4771072"/>
<dbReference type="PANTHER" id="PTHR14605">
    <property type="entry name" value="CHST5 PROTEIN"/>
    <property type="match status" value="1"/>
</dbReference>
<evidence type="ECO:0000256" key="12">
    <source>
        <dbReference type="SAM" id="Phobius"/>
    </source>
</evidence>
<evidence type="ECO:0000256" key="3">
    <source>
        <dbReference type="ARBA" id="ARBA00015087"/>
    </source>
</evidence>
<dbReference type="InParanoid" id="A2E2S1"/>
<comment type="similarity">
    <text evidence="2">Belongs to the TMEM231 family.</text>
</comment>
<dbReference type="GO" id="GO:0035869">
    <property type="term" value="C:ciliary transition zone"/>
    <property type="evidence" value="ECO:0000318"/>
    <property type="project" value="GO_Central"/>
</dbReference>
<keyword evidence="7" id="KW-0969">Cilium</keyword>
<dbReference type="OrthoDB" id="10586760at2759"/>
<name>A2E2S1_TRIV3</name>
<keyword evidence="14" id="KW-1185">Reference proteome</keyword>
<sequence>MVQLFRTAYPPTTYKAHICSCAFIFRAICWLITYVVPIIICVFYYFNQSQVQIDQEYPTYFPGDIVSVSLIKNTTSGSIESLSYPADIPKFLPMFEVAQEVDETGNITASTVRVRAEITDDSTIIGVNIIFAYNVSLRKWSRSDTSSYGFFAQQFPQGVEKITCQGVLSLYQEKAVDFRGSLPNDVIPSMNHINVQNLLTAQSNVSSLYFITWRDHVPQYRVASSGKYTFECYLKIMISDITIMHSLPLVSIIESIIILWLSTHILVSLIVGFIQHHTFYNGIVTTIKERHYTPTSNRSVRH</sequence>
<proteinExistence type="inferred from homology"/>
<dbReference type="GO" id="GO:0060271">
    <property type="term" value="P:cilium assembly"/>
    <property type="evidence" value="ECO:0000318"/>
    <property type="project" value="GO_Central"/>
</dbReference>
<dbReference type="VEuPathDB" id="TrichDB:TVAG_212810"/>
<dbReference type="GO" id="GO:0060170">
    <property type="term" value="C:ciliary membrane"/>
    <property type="evidence" value="ECO:0000318"/>
    <property type="project" value="GO_Central"/>
</dbReference>
<feature type="transmembrane region" description="Helical" evidence="12">
    <location>
        <begin position="21"/>
        <end position="46"/>
    </location>
</feature>
<evidence type="ECO:0000256" key="9">
    <source>
        <dbReference type="ARBA" id="ARBA00023180"/>
    </source>
</evidence>
<dbReference type="Proteomes" id="UP000001542">
    <property type="component" value="Unassembled WGS sequence"/>
</dbReference>
<dbReference type="VEuPathDB" id="TrichDB:TVAGG3_0166710"/>
<reference evidence="13" key="2">
    <citation type="journal article" date="2007" name="Science">
        <title>Draft genome sequence of the sexually transmitted pathogen Trichomonas vaginalis.</title>
        <authorList>
            <person name="Carlton J.M."/>
            <person name="Hirt R.P."/>
            <person name="Silva J.C."/>
            <person name="Delcher A.L."/>
            <person name="Schatz M."/>
            <person name="Zhao Q."/>
            <person name="Wortman J.R."/>
            <person name="Bidwell S.L."/>
            <person name="Alsmark U.C.M."/>
            <person name="Besteiro S."/>
            <person name="Sicheritz-Ponten T."/>
            <person name="Noel C.J."/>
            <person name="Dacks J.B."/>
            <person name="Foster P.G."/>
            <person name="Simillion C."/>
            <person name="Van de Peer Y."/>
            <person name="Miranda-Saavedra D."/>
            <person name="Barton G.J."/>
            <person name="Westrop G.D."/>
            <person name="Mueller S."/>
            <person name="Dessi D."/>
            <person name="Fiori P.L."/>
            <person name="Ren Q."/>
            <person name="Paulsen I."/>
            <person name="Zhang H."/>
            <person name="Bastida-Corcuera F.D."/>
            <person name="Simoes-Barbosa A."/>
            <person name="Brown M.T."/>
            <person name="Hayes R.D."/>
            <person name="Mukherjee M."/>
            <person name="Okumura C.Y."/>
            <person name="Schneider R."/>
            <person name="Smith A.J."/>
            <person name="Vanacova S."/>
            <person name="Villalvazo M."/>
            <person name="Haas B.J."/>
            <person name="Pertea M."/>
            <person name="Feldblyum T.V."/>
            <person name="Utterback T.R."/>
            <person name="Shu C.L."/>
            <person name="Osoegawa K."/>
            <person name="de Jong P.J."/>
            <person name="Hrdy I."/>
            <person name="Horvathova L."/>
            <person name="Zubacova Z."/>
            <person name="Dolezal P."/>
            <person name="Malik S.B."/>
            <person name="Logsdon J.M. Jr."/>
            <person name="Henze K."/>
            <person name="Gupta A."/>
            <person name="Wang C.C."/>
            <person name="Dunne R.L."/>
            <person name="Upcroft J.A."/>
            <person name="Upcroft P."/>
            <person name="White O."/>
            <person name="Salzberg S.L."/>
            <person name="Tang P."/>
            <person name="Chiu C.-H."/>
            <person name="Lee Y.-S."/>
            <person name="Embley T.M."/>
            <person name="Coombs G.H."/>
            <person name="Mottram J.C."/>
            <person name="Tachezy J."/>
            <person name="Fraser-Liggett C.M."/>
            <person name="Johnson P.J."/>
        </authorList>
    </citation>
    <scope>NUCLEOTIDE SEQUENCE [LARGE SCALE GENOMIC DNA]</scope>
    <source>
        <strain evidence="13">G3</strain>
    </source>
</reference>
<keyword evidence="9" id="KW-0325">Glycoprotein</keyword>
<keyword evidence="8 12" id="KW-0472">Membrane</keyword>
<keyword evidence="6 12" id="KW-1133">Transmembrane helix</keyword>
<dbReference type="InterPro" id="IPR019306">
    <property type="entry name" value="TMEM231"/>
</dbReference>
<keyword evidence="10" id="KW-0966">Cell projection</keyword>
<evidence type="ECO:0000256" key="5">
    <source>
        <dbReference type="ARBA" id="ARBA00022692"/>
    </source>
</evidence>
<reference evidence="13" key="1">
    <citation type="submission" date="2006-10" db="EMBL/GenBank/DDBJ databases">
        <authorList>
            <person name="Amadeo P."/>
            <person name="Zhao Q."/>
            <person name="Wortman J."/>
            <person name="Fraser-Liggett C."/>
            <person name="Carlton J."/>
        </authorList>
    </citation>
    <scope>NUCLEOTIDE SEQUENCE</scope>
    <source>
        <strain evidence="13">G3</strain>
    </source>
</reference>
<dbReference type="Pfam" id="PF10149">
    <property type="entry name" value="TM231"/>
    <property type="match status" value="1"/>
</dbReference>
<keyword evidence="4" id="KW-1003">Cell membrane</keyword>
<dbReference type="EMBL" id="DS113291">
    <property type="protein sequence ID" value="EAY13099.1"/>
    <property type="molecule type" value="Genomic_DNA"/>
</dbReference>
<evidence type="ECO:0000256" key="10">
    <source>
        <dbReference type="ARBA" id="ARBA00023273"/>
    </source>
</evidence>
<evidence type="ECO:0000256" key="4">
    <source>
        <dbReference type="ARBA" id="ARBA00022475"/>
    </source>
</evidence>
<dbReference type="PANTHER" id="PTHR14605:SF1">
    <property type="entry name" value="TRANSMEMBRANE PROTEIN 231"/>
    <property type="match status" value="1"/>
</dbReference>
<evidence type="ECO:0000256" key="7">
    <source>
        <dbReference type="ARBA" id="ARBA00023069"/>
    </source>
</evidence>
<evidence type="ECO:0000313" key="14">
    <source>
        <dbReference type="Proteomes" id="UP000001542"/>
    </source>
</evidence>
<comment type="function">
    <text evidence="11">Transmembrane component of the tectonic-like complex, a complex localized at the transition zone of primary cilia and acting as a barrier that prevents diffusion of transmembrane proteins between the cilia and plasma membranes. Required for ciliogenesis and sonic hedgehog/SHH signaling.</text>
</comment>
<accession>A2E2S1</accession>
<protein>
    <recommendedName>
        <fullName evidence="3">Transmembrane protein 231</fullName>
    </recommendedName>
</protein>
<gene>
    <name evidence="13" type="ORF">TVAG_212810</name>
</gene>
<comment type="subcellular location">
    <subcellularLocation>
        <location evidence="1">Cell projection</location>
        <location evidence="1">Cilium membrane</location>
        <topology evidence="1">Multi-pass membrane protein</topology>
    </subcellularLocation>
</comment>
<evidence type="ECO:0000256" key="8">
    <source>
        <dbReference type="ARBA" id="ARBA00023136"/>
    </source>
</evidence>
<organism evidence="13 14">
    <name type="scientific">Trichomonas vaginalis (strain ATCC PRA-98 / G3)</name>
    <dbReference type="NCBI Taxonomy" id="412133"/>
    <lineage>
        <taxon>Eukaryota</taxon>
        <taxon>Metamonada</taxon>
        <taxon>Parabasalia</taxon>
        <taxon>Trichomonadida</taxon>
        <taxon>Trichomonadidae</taxon>
        <taxon>Trichomonas</taxon>
    </lineage>
</organism>